<dbReference type="PANTHER" id="PTHR47432:SF1">
    <property type="entry name" value="CELL WALL ASSEMBLY REGULATOR SMI1"/>
    <property type="match status" value="1"/>
</dbReference>
<protein>
    <submittedName>
        <fullName evidence="2">SMI1/KNR4 family protein</fullName>
    </submittedName>
</protein>
<dbReference type="InterPro" id="IPR051873">
    <property type="entry name" value="KNR4/SMI1_regulator"/>
</dbReference>
<accession>A0A7Y6I6S4</accession>
<dbReference type="Pfam" id="PF09346">
    <property type="entry name" value="SMI1_KNR4"/>
    <property type="match status" value="1"/>
</dbReference>
<evidence type="ECO:0000259" key="1">
    <source>
        <dbReference type="SMART" id="SM00860"/>
    </source>
</evidence>
<dbReference type="InterPro" id="IPR018958">
    <property type="entry name" value="Knr4/Smi1-like_dom"/>
</dbReference>
<name>A0A7Y6I6S4_9ACTN</name>
<sequence length="530" mass="56642">MVERAARRIVEKIVASAPAGWTRAVLASTAGRGGASVSGGYAVPGVPLWRNSLPHVFMELEGLTEAIGEVRGWERTSLEIVCRPSGEYELVAIADAITSLRGRGGGFQAVLDPDYRLPQPGSGQEEGTAAPAGDPELAVARFRAYMERRAAILGRPEQLPPPVSADALDAAERRIGRPLPADLRALYLIADGDRSGYEHRYLLGGNAWLPLKHLVAVHADQREPVWSGWELEWYSVIFDADPPGTVRRCGGHPAWLPFGTGEDGNYLAVDLSPARNGRPGQVIRIGRDYDDCPAYVADSVTSLLGRHLELLERGAYEVSDGHIDLLEPARRLGPERISGEIPGEIPPGLQAIHINDAESPVDLAPLAAGRRGRGAGAAAGPNLRMLHLNRCATADLAPVRALPVESLRVTLDGGDLTPLEGHPDLTSLCLGTAAPIDLAPLRTVPNLRALDLSQAVVRDLTVLADLPDLRYLALSARQWTSLLDEGKAPPTLAAARLADDHAPLDDALTWAARLGLDTEAVLRTSGTFLT</sequence>
<dbReference type="PANTHER" id="PTHR47432">
    <property type="entry name" value="CELL WALL ASSEMBLY REGULATOR SMI1"/>
    <property type="match status" value="1"/>
</dbReference>
<dbReference type="SUPFAM" id="SSF52058">
    <property type="entry name" value="L domain-like"/>
    <property type="match status" value="1"/>
</dbReference>
<dbReference type="Proteomes" id="UP000586042">
    <property type="component" value="Unassembled WGS sequence"/>
</dbReference>
<feature type="domain" description="Knr4/Smi1-like" evidence="1">
    <location>
        <begin position="162"/>
        <end position="306"/>
    </location>
</feature>
<dbReference type="InterPro" id="IPR032675">
    <property type="entry name" value="LRR_dom_sf"/>
</dbReference>
<proteinExistence type="predicted"/>
<organism evidence="2 3">
    <name type="scientific">Nonomuraea montanisoli</name>
    <dbReference type="NCBI Taxonomy" id="2741721"/>
    <lineage>
        <taxon>Bacteria</taxon>
        <taxon>Bacillati</taxon>
        <taxon>Actinomycetota</taxon>
        <taxon>Actinomycetes</taxon>
        <taxon>Streptosporangiales</taxon>
        <taxon>Streptosporangiaceae</taxon>
        <taxon>Nonomuraea</taxon>
    </lineage>
</organism>
<dbReference type="AlphaFoldDB" id="A0A7Y6I6S4"/>
<gene>
    <name evidence="2" type="ORF">HTZ77_14370</name>
</gene>
<dbReference type="SUPFAM" id="SSF160631">
    <property type="entry name" value="SMI1/KNR4-like"/>
    <property type="match status" value="1"/>
</dbReference>
<comment type="caution">
    <text evidence="2">The sequence shown here is derived from an EMBL/GenBank/DDBJ whole genome shotgun (WGS) entry which is preliminary data.</text>
</comment>
<dbReference type="InterPro" id="IPR037883">
    <property type="entry name" value="Knr4/Smi1-like_sf"/>
</dbReference>
<dbReference type="Gene3D" id="3.80.10.10">
    <property type="entry name" value="Ribonuclease Inhibitor"/>
    <property type="match status" value="1"/>
</dbReference>
<reference evidence="2 3" key="1">
    <citation type="submission" date="2020-06" db="EMBL/GenBank/DDBJ databases">
        <title>Nonomuraea sp. SMC257, a novel actinomycete isolated from soil.</title>
        <authorList>
            <person name="Chanama M."/>
        </authorList>
    </citation>
    <scope>NUCLEOTIDE SEQUENCE [LARGE SCALE GENOMIC DNA]</scope>
    <source>
        <strain evidence="2 3">SMC257</strain>
    </source>
</reference>
<keyword evidence="3" id="KW-1185">Reference proteome</keyword>
<evidence type="ECO:0000313" key="3">
    <source>
        <dbReference type="Proteomes" id="UP000586042"/>
    </source>
</evidence>
<evidence type="ECO:0000313" key="2">
    <source>
        <dbReference type="EMBL" id="NUW32609.1"/>
    </source>
</evidence>
<dbReference type="EMBL" id="JABWGN010000005">
    <property type="protein sequence ID" value="NUW32609.1"/>
    <property type="molecule type" value="Genomic_DNA"/>
</dbReference>
<dbReference type="GO" id="GO:0043332">
    <property type="term" value="C:mating projection tip"/>
    <property type="evidence" value="ECO:0007669"/>
    <property type="project" value="TreeGrafter"/>
</dbReference>
<dbReference type="SMART" id="SM00860">
    <property type="entry name" value="SMI1_KNR4"/>
    <property type="match status" value="1"/>
</dbReference>